<dbReference type="SUPFAM" id="SSF51735">
    <property type="entry name" value="NAD(P)-binding Rossmann-fold domains"/>
    <property type="match status" value="1"/>
</dbReference>
<dbReference type="Gene3D" id="3.40.50.720">
    <property type="entry name" value="NAD(P)-binding Rossmann-like Domain"/>
    <property type="match status" value="1"/>
</dbReference>
<evidence type="ECO:0000313" key="5">
    <source>
        <dbReference type="EMBL" id="RKI14823.1"/>
    </source>
</evidence>
<dbReference type="InterPro" id="IPR047109">
    <property type="entry name" value="CAD-like"/>
</dbReference>
<proteinExistence type="predicted"/>
<accession>A0ABX9QPH0</accession>
<evidence type="ECO:0000313" key="6">
    <source>
        <dbReference type="Proteomes" id="UP000278907"/>
    </source>
</evidence>
<feature type="domain" description="Alcohol dehydrogenase-like C-terminal" evidence="4">
    <location>
        <begin position="1"/>
        <end position="120"/>
    </location>
</feature>
<dbReference type="Proteomes" id="UP000278907">
    <property type="component" value="Unassembled WGS sequence"/>
</dbReference>
<protein>
    <submittedName>
        <fullName evidence="5">NAD(P)-dependent alcohol dehydrogenase</fullName>
    </submittedName>
</protein>
<name>A0ABX9QPH0_9BACT</name>
<feature type="non-terminal residue" evidence="5">
    <location>
        <position position="1"/>
    </location>
</feature>
<sequence>GHMGVKIARALGAHVVVFSQSDRKRKDALRLGAHELVVSSNPEEMAAQAGRFDLILDTVSAVHDVNAYLGLLKRDGHLSVVGVPERPLEVSVLPLLIKRLGFSGSSIGGLPETQEMLDFCGEHGIVSDIELIPIQDINHAFERLRRGDVKYRFVIDLKSLR</sequence>
<reference evidence="5 6" key="1">
    <citation type="submission" date="2018-09" db="EMBL/GenBank/DDBJ databases">
        <authorList>
            <person name="Livingstone P.G."/>
            <person name="Whitworth D.E."/>
        </authorList>
    </citation>
    <scope>NUCLEOTIDE SEQUENCE [LARGE SCALE GENOMIC DNA]</scope>
    <source>
        <strain evidence="5 6">CA031B</strain>
    </source>
</reference>
<comment type="caution">
    <text evidence="5">The sequence shown here is derived from an EMBL/GenBank/DDBJ whole genome shotgun (WGS) entry which is preliminary data.</text>
</comment>
<keyword evidence="6" id="KW-1185">Reference proteome</keyword>
<keyword evidence="2" id="KW-0862">Zinc</keyword>
<evidence type="ECO:0000259" key="4">
    <source>
        <dbReference type="Pfam" id="PF00107"/>
    </source>
</evidence>
<dbReference type="EMBL" id="RAWI01000025">
    <property type="protein sequence ID" value="RKI14823.1"/>
    <property type="molecule type" value="Genomic_DNA"/>
</dbReference>
<dbReference type="PANTHER" id="PTHR42683">
    <property type="entry name" value="ALDEHYDE REDUCTASE"/>
    <property type="match status" value="1"/>
</dbReference>
<gene>
    <name evidence="5" type="ORF">D7Y13_05540</name>
</gene>
<dbReference type="Gene3D" id="3.90.180.10">
    <property type="entry name" value="Medium-chain alcohol dehydrogenases, catalytic domain"/>
    <property type="match status" value="1"/>
</dbReference>
<dbReference type="Pfam" id="PF00107">
    <property type="entry name" value="ADH_zinc_N"/>
    <property type="match status" value="1"/>
</dbReference>
<keyword evidence="1" id="KW-0479">Metal-binding</keyword>
<evidence type="ECO:0000256" key="2">
    <source>
        <dbReference type="ARBA" id="ARBA00022833"/>
    </source>
</evidence>
<dbReference type="RefSeq" id="WP_147452423.1">
    <property type="nucleotide sequence ID" value="NZ_RAWI01000025.1"/>
</dbReference>
<evidence type="ECO:0000256" key="3">
    <source>
        <dbReference type="ARBA" id="ARBA00023002"/>
    </source>
</evidence>
<dbReference type="InterPro" id="IPR036291">
    <property type="entry name" value="NAD(P)-bd_dom_sf"/>
</dbReference>
<organism evidence="5 6">
    <name type="scientific">Corallococcus praedator</name>
    <dbReference type="NCBI Taxonomy" id="2316724"/>
    <lineage>
        <taxon>Bacteria</taxon>
        <taxon>Pseudomonadati</taxon>
        <taxon>Myxococcota</taxon>
        <taxon>Myxococcia</taxon>
        <taxon>Myxococcales</taxon>
        <taxon>Cystobacterineae</taxon>
        <taxon>Myxococcaceae</taxon>
        <taxon>Corallococcus</taxon>
    </lineage>
</organism>
<keyword evidence="3" id="KW-0560">Oxidoreductase</keyword>
<dbReference type="InterPro" id="IPR013149">
    <property type="entry name" value="ADH-like_C"/>
</dbReference>
<evidence type="ECO:0000256" key="1">
    <source>
        <dbReference type="ARBA" id="ARBA00022723"/>
    </source>
</evidence>